<reference evidence="8" key="1">
    <citation type="submission" date="2016-05" db="EMBL/GenBank/DDBJ databases">
        <title>Comparative genomics of biotechnologically important yeasts.</title>
        <authorList>
            <consortium name="DOE Joint Genome Institute"/>
            <person name="Riley R."/>
            <person name="Haridas S."/>
            <person name="Wolfe K.H."/>
            <person name="Lopes M.R."/>
            <person name="Hittinger C.T."/>
            <person name="Goker M."/>
            <person name="Salamov A."/>
            <person name="Wisecaver J."/>
            <person name="Long T.M."/>
            <person name="Aerts A.L."/>
            <person name="Barry K."/>
            <person name="Choi C."/>
            <person name="Clum A."/>
            <person name="Coughlan A.Y."/>
            <person name="Deshpande S."/>
            <person name="Douglass A.P."/>
            <person name="Hanson S.J."/>
            <person name="Klenk H.-P."/>
            <person name="Labutti K."/>
            <person name="Lapidus A."/>
            <person name="Lindquist E."/>
            <person name="Lipzen A."/>
            <person name="Meier-Kolthoff J.P."/>
            <person name="Ohm R.A."/>
            <person name="Otillar R.P."/>
            <person name="Pangilinan J."/>
            <person name="Peng Y."/>
            <person name="Rokas A."/>
            <person name="Rosa C.A."/>
            <person name="Scheuner C."/>
            <person name="Sibirny A.A."/>
            <person name="Slot J.C."/>
            <person name="Stielow J.B."/>
            <person name="Sun H."/>
            <person name="Kurtzman C.P."/>
            <person name="Blackwell M."/>
            <person name="Grigoriev I.V."/>
            <person name="Jeffries T.W."/>
        </authorList>
    </citation>
    <scope>NUCLEOTIDE SEQUENCE [LARGE SCALE GENOMIC DNA]</scope>
    <source>
        <strain evidence="8">NRRL Y-12698</strain>
    </source>
</reference>
<feature type="transmembrane region" description="Helical" evidence="5">
    <location>
        <begin position="285"/>
        <end position="309"/>
    </location>
</feature>
<organism evidence="7 8">
    <name type="scientific">Babjeviella inositovora NRRL Y-12698</name>
    <dbReference type="NCBI Taxonomy" id="984486"/>
    <lineage>
        <taxon>Eukaryota</taxon>
        <taxon>Fungi</taxon>
        <taxon>Dikarya</taxon>
        <taxon>Ascomycota</taxon>
        <taxon>Saccharomycotina</taxon>
        <taxon>Pichiomycetes</taxon>
        <taxon>Serinales incertae sedis</taxon>
        <taxon>Babjeviella</taxon>
    </lineage>
</organism>
<evidence type="ECO:0000313" key="7">
    <source>
        <dbReference type="EMBL" id="ODQ81999.1"/>
    </source>
</evidence>
<keyword evidence="2 5" id="KW-0812">Transmembrane</keyword>
<dbReference type="PANTHER" id="PTHR11132">
    <property type="entry name" value="SOLUTE CARRIER FAMILY 35"/>
    <property type="match status" value="1"/>
</dbReference>
<evidence type="ECO:0000259" key="6">
    <source>
        <dbReference type="Pfam" id="PF03151"/>
    </source>
</evidence>
<dbReference type="RefSeq" id="XP_018987327.1">
    <property type="nucleotide sequence ID" value="XM_019131592.1"/>
</dbReference>
<proteinExistence type="predicted"/>
<dbReference type="EMBL" id="KV454427">
    <property type="protein sequence ID" value="ODQ81999.1"/>
    <property type="molecule type" value="Genomic_DNA"/>
</dbReference>
<dbReference type="GO" id="GO:0016020">
    <property type="term" value="C:membrane"/>
    <property type="evidence" value="ECO:0007669"/>
    <property type="project" value="UniProtKB-SubCell"/>
</dbReference>
<evidence type="ECO:0000256" key="5">
    <source>
        <dbReference type="SAM" id="Phobius"/>
    </source>
</evidence>
<feature type="transmembrane region" description="Helical" evidence="5">
    <location>
        <begin position="49"/>
        <end position="69"/>
    </location>
</feature>
<dbReference type="InterPro" id="IPR050186">
    <property type="entry name" value="TPT_transporter"/>
</dbReference>
<sequence length="403" mass="44324">MPSPILRMLPPISVRITGTCLVWYAVSSFTSQSTKAILTVFPYPLSLALWQFFILAVLCAVFSTIVSHFPVLRMHFPKGTVPAHNDARAVLLSRAILKSTLPLGVFQFVGKFLSLQAMSLVPVATVSSVKALSPILIVTGYRLAYAVRFPLVTYLSLAPLVLGVVMIVVADKKLETDDLHDLDHVKGALYALGSATVFASQSIYGKKVFTYNSQNIDPGTLALHGSVEDVQKLRHLPVTEDNRVTDKEREMVGRDSTYRLRALSISKPFTESVDMMNESIKPDKITLMMHCLILGCGFTSVAWMCSEFWPLWAALGSVEVPWLAMCGNGFCHLLQSLLAFYLLGSVSTVTYSIASMLKRIVIITISISLMVNGYGITRYQGLGLGMIVCGLYCYDRWGSGSNR</sequence>
<evidence type="ECO:0000313" key="8">
    <source>
        <dbReference type="Proteomes" id="UP000094336"/>
    </source>
</evidence>
<feature type="transmembrane region" description="Helical" evidence="5">
    <location>
        <begin position="321"/>
        <end position="344"/>
    </location>
</feature>
<feature type="domain" description="Sugar phosphate transporter" evidence="6">
    <location>
        <begin position="16"/>
        <end position="217"/>
    </location>
</feature>
<keyword evidence="3 5" id="KW-1133">Transmembrane helix</keyword>
<dbReference type="Pfam" id="PF03151">
    <property type="entry name" value="TPT"/>
    <property type="match status" value="2"/>
</dbReference>
<protein>
    <recommendedName>
        <fullName evidence="6">Sugar phosphate transporter domain-containing protein</fullName>
    </recommendedName>
</protein>
<feature type="transmembrane region" description="Helical" evidence="5">
    <location>
        <begin position="356"/>
        <end position="376"/>
    </location>
</feature>
<dbReference type="OrthoDB" id="1588579at2759"/>
<dbReference type="AlphaFoldDB" id="A0A1E3QWD6"/>
<keyword evidence="8" id="KW-1185">Reference proteome</keyword>
<feature type="domain" description="Sugar phosphate transporter" evidence="6">
    <location>
        <begin position="322"/>
        <end position="394"/>
    </location>
</feature>
<dbReference type="STRING" id="984486.A0A1E3QWD6"/>
<name>A0A1E3QWD6_9ASCO</name>
<evidence type="ECO:0000256" key="2">
    <source>
        <dbReference type="ARBA" id="ARBA00022692"/>
    </source>
</evidence>
<feature type="transmembrane region" description="Helical" evidence="5">
    <location>
        <begin position="120"/>
        <end position="145"/>
    </location>
</feature>
<evidence type="ECO:0000256" key="1">
    <source>
        <dbReference type="ARBA" id="ARBA00004141"/>
    </source>
</evidence>
<accession>A0A1E3QWD6</accession>
<evidence type="ECO:0000256" key="3">
    <source>
        <dbReference type="ARBA" id="ARBA00022989"/>
    </source>
</evidence>
<dbReference type="GeneID" id="30149445"/>
<comment type="subcellular location">
    <subcellularLocation>
        <location evidence="1">Membrane</location>
        <topology evidence="1">Multi-pass membrane protein</topology>
    </subcellularLocation>
</comment>
<keyword evidence="4 5" id="KW-0472">Membrane</keyword>
<dbReference type="InterPro" id="IPR004853">
    <property type="entry name" value="Sugar_P_trans_dom"/>
</dbReference>
<feature type="transmembrane region" description="Helical" evidence="5">
    <location>
        <begin position="151"/>
        <end position="170"/>
    </location>
</feature>
<feature type="transmembrane region" description="Helical" evidence="5">
    <location>
        <begin position="12"/>
        <end position="29"/>
    </location>
</feature>
<dbReference type="Proteomes" id="UP000094336">
    <property type="component" value="Unassembled WGS sequence"/>
</dbReference>
<evidence type="ECO:0000256" key="4">
    <source>
        <dbReference type="ARBA" id="ARBA00023136"/>
    </source>
</evidence>
<gene>
    <name evidence="7" type="ORF">BABINDRAFT_32448</name>
</gene>